<name>A0ABR3WXC0_9PEZI</name>
<dbReference type="PANTHER" id="PTHR13832:SF792">
    <property type="entry name" value="GM14286P"/>
    <property type="match status" value="1"/>
</dbReference>
<dbReference type="EMBL" id="JAWRVE010000047">
    <property type="protein sequence ID" value="KAL1868102.1"/>
    <property type="molecule type" value="Genomic_DNA"/>
</dbReference>
<feature type="region of interest" description="Disordered" evidence="1">
    <location>
        <begin position="337"/>
        <end position="365"/>
    </location>
</feature>
<comment type="caution">
    <text evidence="3">The sequence shown here is derived from an EMBL/GenBank/DDBJ whole genome shotgun (WGS) entry which is preliminary data.</text>
</comment>
<reference evidence="3 4" key="1">
    <citation type="journal article" date="2024" name="IMA Fungus">
        <title>IMA Genome - F19 : A genome assembly and annotation guide to empower mycologists, including annotated draft genome sequences of Ceratocystis pirilliformis, Diaporthe australafricana, Fusarium ophioides, Paecilomyces lecythidis, and Sporothrix stenoceras.</title>
        <authorList>
            <person name="Aylward J."/>
            <person name="Wilson A.M."/>
            <person name="Visagie C.M."/>
            <person name="Spraker J."/>
            <person name="Barnes I."/>
            <person name="Buitendag C."/>
            <person name="Ceriani C."/>
            <person name="Del Mar Angel L."/>
            <person name="du Plessis D."/>
            <person name="Fuchs T."/>
            <person name="Gasser K."/>
            <person name="Kramer D."/>
            <person name="Li W."/>
            <person name="Munsamy K."/>
            <person name="Piso A."/>
            <person name="Price J.L."/>
            <person name="Sonnekus B."/>
            <person name="Thomas C."/>
            <person name="van der Nest A."/>
            <person name="van Dijk A."/>
            <person name="van Heerden A."/>
            <person name="van Vuuren N."/>
            <person name="Yilmaz N."/>
            <person name="Duong T.A."/>
            <person name="van der Merwe N.A."/>
            <person name="Wingfield M.J."/>
            <person name="Wingfield B.D."/>
        </authorList>
    </citation>
    <scope>NUCLEOTIDE SEQUENCE [LARGE SCALE GENOMIC DNA]</scope>
    <source>
        <strain evidence="3 4">CMW 18300</strain>
    </source>
</reference>
<dbReference type="SMART" id="SM00332">
    <property type="entry name" value="PP2Cc"/>
    <property type="match status" value="1"/>
</dbReference>
<evidence type="ECO:0000313" key="3">
    <source>
        <dbReference type="EMBL" id="KAL1868102.1"/>
    </source>
</evidence>
<dbReference type="SUPFAM" id="SSF81606">
    <property type="entry name" value="PP2C-like"/>
    <property type="match status" value="1"/>
</dbReference>
<dbReference type="Pfam" id="PF00481">
    <property type="entry name" value="PP2C"/>
    <property type="match status" value="1"/>
</dbReference>
<dbReference type="CDD" id="cd00143">
    <property type="entry name" value="PP2Cc"/>
    <property type="match status" value="1"/>
</dbReference>
<keyword evidence="3" id="KW-0378">Hydrolase</keyword>
<dbReference type="PANTHER" id="PTHR13832">
    <property type="entry name" value="PROTEIN PHOSPHATASE 2C"/>
    <property type="match status" value="1"/>
</dbReference>
<dbReference type="Proteomes" id="UP001583177">
    <property type="component" value="Unassembled WGS sequence"/>
</dbReference>
<dbReference type="InterPro" id="IPR001932">
    <property type="entry name" value="PPM-type_phosphatase-like_dom"/>
</dbReference>
<feature type="region of interest" description="Disordered" evidence="1">
    <location>
        <begin position="190"/>
        <end position="239"/>
    </location>
</feature>
<keyword evidence="4" id="KW-1185">Reference proteome</keyword>
<dbReference type="Gene3D" id="3.60.40.10">
    <property type="entry name" value="PPM-type phosphatase domain"/>
    <property type="match status" value="1"/>
</dbReference>
<protein>
    <submittedName>
        <fullName evidence="3">[Pyruvate dehydrogenase [acetyl-transferring]]-phosphatase 1, mitochondrial</fullName>
        <ecNumber evidence="3">3.1.3.43</ecNumber>
    </submittedName>
</protein>
<accession>A0ABR3WXC0</accession>
<evidence type="ECO:0000313" key="4">
    <source>
        <dbReference type="Proteomes" id="UP001583177"/>
    </source>
</evidence>
<feature type="domain" description="PPM-type phosphatase" evidence="2">
    <location>
        <begin position="45"/>
        <end position="431"/>
    </location>
</feature>
<organism evidence="3 4">
    <name type="scientific">Diaporthe australafricana</name>
    <dbReference type="NCBI Taxonomy" id="127596"/>
    <lineage>
        <taxon>Eukaryota</taxon>
        <taxon>Fungi</taxon>
        <taxon>Dikarya</taxon>
        <taxon>Ascomycota</taxon>
        <taxon>Pezizomycotina</taxon>
        <taxon>Sordariomycetes</taxon>
        <taxon>Sordariomycetidae</taxon>
        <taxon>Diaporthales</taxon>
        <taxon>Diaporthaceae</taxon>
        <taxon>Diaporthe</taxon>
    </lineage>
</organism>
<dbReference type="EC" id="3.1.3.43" evidence="3"/>
<dbReference type="GO" id="GO:0004741">
    <property type="term" value="F:[pyruvate dehydrogenase (acetyl-transferring)]-phosphatase activity"/>
    <property type="evidence" value="ECO:0007669"/>
    <property type="project" value="UniProtKB-EC"/>
</dbReference>
<proteinExistence type="predicted"/>
<sequence>MVQDGYHGLDWQRINYPILSLEEANKVLRRSELSQNPGVQGPVPITRVDSLRLEASHPCQDNFTYETADVGTGTLWHFWGVFDGHAGWQTSTVLSQALVSYVTRSLKQADKADPASIDKAIKDAFLKLDDEIVQGAMESVTNAGSRPRAEIIADIAPAISGSMAVLGIFDPTTSTLRVASVGDSQAVLGLHDEGPGGGGDDASQTWTAVPLSTPQTPDRPDELEKLHAQHPGEPDSDLLTADGKRLLGLPVTRAFGDHRWKWPEEAIADARKKFYGFPARPNAKTPPYLTAEPEISTTVVKKGDFAILATDGLWDTLTPEDAVETLQLWLQDGRLKSPGGARQGGSAQQPESAESVPVFSGDEEPECRVGYPWDWKGRTEDFVVEDDNAATHLARNALGGKRREQFCTILGVLAPHKDDAHDDITVQVLFFGDS</sequence>
<evidence type="ECO:0000256" key="1">
    <source>
        <dbReference type="SAM" id="MobiDB-lite"/>
    </source>
</evidence>
<feature type="compositionally biased region" description="Basic and acidic residues" evidence="1">
    <location>
        <begin position="218"/>
        <end position="233"/>
    </location>
</feature>
<feature type="compositionally biased region" description="Polar residues" evidence="1">
    <location>
        <begin position="202"/>
        <end position="216"/>
    </location>
</feature>
<evidence type="ECO:0000259" key="2">
    <source>
        <dbReference type="PROSITE" id="PS51746"/>
    </source>
</evidence>
<dbReference type="InterPro" id="IPR015655">
    <property type="entry name" value="PP2C"/>
</dbReference>
<gene>
    <name evidence="3" type="primary">PTC5_2</name>
    <name evidence="3" type="ORF">Daus18300_006084</name>
</gene>
<dbReference type="InterPro" id="IPR036457">
    <property type="entry name" value="PPM-type-like_dom_sf"/>
</dbReference>
<dbReference type="PROSITE" id="PS51746">
    <property type="entry name" value="PPM_2"/>
    <property type="match status" value="1"/>
</dbReference>